<feature type="transmembrane region" description="Helical" evidence="5">
    <location>
        <begin position="51"/>
        <end position="75"/>
    </location>
</feature>
<organism evidence="6 7">
    <name type="scientific">Nothophoma quercina</name>
    <dbReference type="NCBI Taxonomy" id="749835"/>
    <lineage>
        <taxon>Eukaryota</taxon>
        <taxon>Fungi</taxon>
        <taxon>Dikarya</taxon>
        <taxon>Ascomycota</taxon>
        <taxon>Pezizomycotina</taxon>
        <taxon>Dothideomycetes</taxon>
        <taxon>Pleosporomycetidae</taxon>
        <taxon>Pleosporales</taxon>
        <taxon>Pleosporineae</taxon>
        <taxon>Didymellaceae</taxon>
        <taxon>Nothophoma</taxon>
    </lineage>
</organism>
<evidence type="ECO:0000256" key="2">
    <source>
        <dbReference type="ARBA" id="ARBA00022692"/>
    </source>
</evidence>
<proteinExistence type="predicted"/>
<name>A0ABR3QZP4_9PLEO</name>
<keyword evidence="2 5" id="KW-0812">Transmembrane</keyword>
<sequence length="387" mass="42801">MEALEIHLVSRKNHINTSSIIESATSHVCPAENLNGPTIIPIVGSYTFHEVATIVSGACALFSAILCGFVIAGHATNYSFPVQQRQIIRIVLLIPWVSLFSFLVVLEEAAGVYLVESLDFGCSIALSAFLLLMCDYVLSHPDGFDDLFGPGARSRPALQNKGPAWLKRIWYGVLQFIPTSIIIWIGTIVALAVSQYCRQSNSVHFAHLWITIFKFVVTTISILCCLRFYSRNKPKLLQHKILLKLFTFKSIIGLNVAQTFVINILAGHGTLSPNKYMTYHDINDGLASLILACEMPLFALLMVFAFPSKPYKHSNKAAPVGPVKAILQALDIRDLLGAIVRGPMRLVREQEREMRRESSFMMKEPGGAEGFEDSEYRGGREGVGVAV</sequence>
<dbReference type="SMART" id="SM01417">
    <property type="entry name" value="Solute_trans_a"/>
    <property type="match status" value="1"/>
</dbReference>
<feature type="transmembrane region" description="Helical" evidence="5">
    <location>
        <begin position="205"/>
        <end position="229"/>
    </location>
</feature>
<dbReference type="Proteomes" id="UP001521222">
    <property type="component" value="Unassembled WGS sequence"/>
</dbReference>
<feature type="transmembrane region" description="Helical" evidence="5">
    <location>
        <begin position="118"/>
        <end position="138"/>
    </location>
</feature>
<protein>
    <submittedName>
        <fullName evidence="6">Uncharacterized protein</fullName>
    </submittedName>
</protein>
<accession>A0ABR3QZP4</accession>
<evidence type="ECO:0000256" key="3">
    <source>
        <dbReference type="ARBA" id="ARBA00022989"/>
    </source>
</evidence>
<evidence type="ECO:0000256" key="5">
    <source>
        <dbReference type="SAM" id="Phobius"/>
    </source>
</evidence>
<dbReference type="Pfam" id="PF03619">
    <property type="entry name" value="Solute_trans_a"/>
    <property type="match status" value="1"/>
</dbReference>
<feature type="transmembrane region" description="Helical" evidence="5">
    <location>
        <begin position="87"/>
        <end position="106"/>
    </location>
</feature>
<gene>
    <name evidence="6" type="ORF">SLS59_007321</name>
</gene>
<evidence type="ECO:0000313" key="7">
    <source>
        <dbReference type="Proteomes" id="UP001521222"/>
    </source>
</evidence>
<reference evidence="6 7" key="1">
    <citation type="submission" date="2024-02" db="EMBL/GenBank/DDBJ databases">
        <title>De novo assembly and annotation of 12 fungi associated with fruit tree decline syndrome in Ontario, Canada.</title>
        <authorList>
            <person name="Sulman M."/>
            <person name="Ellouze W."/>
            <person name="Ilyukhin E."/>
        </authorList>
    </citation>
    <scope>NUCLEOTIDE SEQUENCE [LARGE SCALE GENOMIC DNA]</scope>
    <source>
        <strain evidence="6 7">M97-236</strain>
    </source>
</reference>
<evidence type="ECO:0000256" key="1">
    <source>
        <dbReference type="ARBA" id="ARBA00004141"/>
    </source>
</evidence>
<dbReference type="EMBL" id="JAKIXB020000025">
    <property type="protein sequence ID" value="KAL1597623.1"/>
    <property type="molecule type" value="Genomic_DNA"/>
</dbReference>
<dbReference type="PANTHER" id="PTHR23423">
    <property type="entry name" value="ORGANIC SOLUTE TRANSPORTER-RELATED"/>
    <property type="match status" value="1"/>
</dbReference>
<evidence type="ECO:0000256" key="4">
    <source>
        <dbReference type="ARBA" id="ARBA00023136"/>
    </source>
</evidence>
<dbReference type="InterPro" id="IPR005178">
    <property type="entry name" value="Ostalpha/TMEM184C"/>
</dbReference>
<keyword evidence="3 5" id="KW-1133">Transmembrane helix</keyword>
<keyword evidence="7" id="KW-1185">Reference proteome</keyword>
<feature type="transmembrane region" description="Helical" evidence="5">
    <location>
        <begin position="241"/>
        <end position="266"/>
    </location>
</feature>
<evidence type="ECO:0000313" key="6">
    <source>
        <dbReference type="EMBL" id="KAL1597623.1"/>
    </source>
</evidence>
<comment type="subcellular location">
    <subcellularLocation>
        <location evidence="1">Membrane</location>
        <topology evidence="1">Multi-pass membrane protein</topology>
    </subcellularLocation>
</comment>
<keyword evidence="4 5" id="KW-0472">Membrane</keyword>
<feature type="transmembrane region" description="Helical" evidence="5">
    <location>
        <begin position="169"/>
        <end position="193"/>
    </location>
</feature>
<comment type="caution">
    <text evidence="6">The sequence shown here is derived from an EMBL/GenBank/DDBJ whole genome shotgun (WGS) entry which is preliminary data.</text>
</comment>
<feature type="transmembrane region" description="Helical" evidence="5">
    <location>
        <begin position="286"/>
        <end position="306"/>
    </location>
</feature>